<reference evidence="2 3" key="1">
    <citation type="submission" date="2015-10" db="EMBL/GenBank/DDBJ databases">
        <title>Draft Genome of Actinomyces odontolyticus subsp. actinosynbacter strain XH001.</title>
        <authorList>
            <person name="Mclean J.S."/>
            <person name="He X."/>
        </authorList>
    </citation>
    <scope>NUCLEOTIDE SEQUENCE [LARGE SCALE GENOMIC DNA]</scope>
    <source>
        <strain evidence="2 3">XH001</strain>
    </source>
</reference>
<dbReference type="InterPro" id="IPR006640">
    <property type="entry name" value="SprT-like_domain"/>
</dbReference>
<evidence type="ECO:0000313" key="3">
    <source>
        <dbReference type="Proteomes" id="UP000054686"/>
    </source>
</evidence>
<organism evidence="2 3">
    <name type="scientific">Schaalia odontolytica</name>
    <dbReference type="NCBI Taxonomy" id="1660"/>
    <lineage>
        <taxon>Bacteria</taxon>
        <taxon>Bacillati</taxon>
        <taxon>Actinomycetota</taxon>
        <taxon>Actinomycetes</taxon>
        <taxon>Actinomycetales</taxon>
        <taxon>Actinomycetaceae</taxon>
        <taxon>Schaalia</taxon>
    </lineage>
</organism>
<comment type="caution">
    <text evidence="2">The sequence shown here is derived from an EMBL/GenBank/DDBJ whole genome shotgun (WGS) entry which is preliminary data.</text>
</comment>
<dbReference type="GO" id="GO:0006950">
    <property type="term" value="P:response to stress"/>
    <property type="evidence" value="ECO:0007669"/>
    <property type="project" value="UniProtKB-ARBA"/>
</dbReference>
<gene>
    <name evidence="2" type="ORF">APY09_03410</name>
</gene>
<dbReference type="Pfam" id="PF10263">
    <property type="entry name" value="SprT-like"/>
    <property type="match status" value="1"/>
</dbReference>
<dbReference type="RefSeq" id="WP_060566168.1">
    <property type="nucleotide sequence ID" value="NZ_CP040006.1"/>
</dbReference>
<dbReference type="AlphaFoldDB" id="A0A0V8RZA1"/>
<feature type="domain" description="SprT-like" evidence="1">
    <location>
        <begin position="1"/>
        <end position="140"/>
    </location>
</feature>
<evidence type="ECO:0000313" key="2">
    <source>
        <dbReference type="EMBL" id="KSW13404.1"/>
    </source>
</evidence>
<proteinExistence type="predicted"/>
<dbReference type="SMART" id="SM00731">
    <property type="entry name" value="SprT"/>
    <property type="match status" value="1"/>
</dbReference>
<evidence type="ECO:0000259" key="1">
    <source>
        <dbReference type="SMART" id="SM00731"/>
    </source>
</evidence>
<name>A0A0V8RZA1_9ACTO</name>
<accession>A0A0V8RZA1</accession>
<sequence>MKREDARTLARSLMDAAGLTDWRFRFDHAKRRAGACTHTSRTISLSGPLTDLYDADTIRGVILHEIAHALVGPSHGHDAAWKRAARALGAPDSARLPSSLPSPDAPWVGTCPRCGATRRLYRAPRRVSSCGVCSHAFNPALILTWEHRGQAASPGRAYERELASIRRHR</sequence>
<dbReference type="Proteomes" id="UP000054686">
    <property type="component" value="Unassembled WGS sequence"/>
</dbReference>
<dbReference type="OrthoDB" id="9793623at2"/>
<dbReference type="EMBL" id="LLVT01000001">
    <property type="protein sequence ID" value="KSW13404.1"/>
    <property type="molecule type" value="Genomic_DNA"/>
</dbReference>
<dbReference type="Gene3D" id="3.30.2010.10">
    <property type="entry name" value="Metalloproteases ('zincins'), catalytic domain"/>
    <property type="match status" value="1"/>
</dbReference>
<protein>
    <submittedName>
        <fullName evidence="2">Transcription elongation protein SprT</fullName>
    </submittedName>
</protein>